<feature type="compositionally biased region" description="Low complexity" evidence="2">
    <location>
        <begin position="277"/>
        <end position="292"/>
    </location>
</feature>
<feature type="region of interest" description="Disordered" evidence="2">
    <location>
        <begin position="268"/>
        <end position="355"/>
    </location>
</feature>
<dbReference type="GO" id="GO:0042276">
    <property type="term" value="P:error-prone translesion synthesis"/>
    <property type="evidence" value="ECO:0007669"/>
    <property type="project" value="TreeGrafter"/>
</dbReference>
<feature type="region of interest" description="Disordered" evidence="2">
    <location>
        <begin position="3155"/>
        <end position="3178"/>
    </location>
</feature>
<comment type="caution">
    <text evidence="3">The sequence shown here is derived from an EMBL/GenBank/DDBJ whole genome shotgun (WGS) entry which is preliminary data.</text>
</comment>
<feature type="compositionally biased region" description="Basic residues" evidence="2">
    <location>
        <begin position="2218"/>
        <end position="2229"/>
    </location>
</feature>
<feature type="region of interest" description="Disordered" evidence="2">
    <location>
        <begin position="989"/>
        <end position="1096"/>
    </location>
</feature>
<dbReference type="GO" id="GO:0000724">
    <property type="term" value="P:double-strand break repair via homologous recombination"/>
    <property type="evidence" value="ECO:0007669"/>
    <property type="project" value="TreeGrafter"/>
</dbReference>
<feature type="region of interest" description="Disordered" evidence="2">
    <location>
        <begin position="1790"/>
        <end position="1831"/>
    </location>
</feature>
<feature type="region of interest" description="Disordered" evidence="2">
    <location>
        <begin position="2623"/>
        <end position="2762"/>
    </location>
</feature>
<feature type="compositionally biased region" description="Basic residues" evidence="2">
    <location>
        <begin position="1335"/>
        <end position="1346"/>
    </location>
</feature>
<dbReference type="GO" id="GO:0003887">
    <property type="term" value="F:DNA-directed DNA polymerase activity"/>
    <property type="evidence" value="ECO:0007669"/>
    <property type="project" value="TreeGrafter"/>
</dbReference>
<feature type="region of interest" description="Disordered" evidence="2">
    <location>
        <begin position="653"/>
        <end position="689"/>
    </location>
</feature>
<evidence type="ECO:0000313" key="3">
    <source>
        <dbReference type="EMBL" id="PKW18051.1"/>
    </source>
</evidence>
<dbReference type="Proteomes" id="UP000233786">
    <property type="component" value="Unassembled WGS sequence"/>
</dbReference>
<feature type="compositionally biased region" description="Polar residues" evidence="2">
    <location>
        <begin position="1801"/>
        <end position="1810"/>
    </location>
</feature>
<feature type="compositionally biased region" description="Low complexity" evidence="2">
    <location>
        <begin position="1048"/>
        <end position="1057"/>
    </location>
</feature>
<reference evidence="3" key="1">
    <citation type="submission" date="2017-12" db="EMBL/GenBank/DDBJ databases">
        <title>Sequencing the genomes of 1000 Actinobacteria strains.</title>
        <authorList>
            <person name="Klenk H.-P."/>
        </authorList>
    </citation>
    <scope>NUCLEOTIDE SEQUENCE [LARGE SCALE GENOMIC DNA]</scope>
    <source>
        <strain evidence="3">DSM 44228</strain>
    </source>
</reference>
<organism evidence="3 4">
    <name type="scientific">Saccharopolyspora spinosa</name>
    <dbReference type="NCBI Taxonomy" id="60894"/>
    <lineage>
        <taxon>Bacteria</taxon>
        <taxon>Bacillati</taxon>
        <taxon>Actinomycetota</taxon>
        <taxon>Actinomycetes</taxon>
        <taxon>Pseudonocardiales</taxon>
        <taxon>Pseudonocardiaceae</taxon>
        <taxon>Saccharopolyspora</taxon>
    </lineage>
</organism>
<sequence length="3961" mass="417569">MLGGGAYGEFVATELPAFLGPDAGDDAAVAGGFDFAGFLPDYSEGEGSVGLFGGGADGLFFGEPFLGDAVWRDAGGAVGFGVWGVAGPVAGGESVGVGYRFLRGVNQANYYVFGDERFRVNCLEAVVALHNSVKFGWQFVAGPAGGDRDPARLEVAFGATARWVAGVAGAEQYVHGGPVGVAVPVIYQRADGSAHVIAAVRAGDGVGVDLLDAQKGEEAEAADVLAAVGVWVIPVSGVEGAGEVVLPAGGSGLRRLGWGSGLPTVVTGPKRLGGVSGPVAGKAGASAGSSRGEVGEGSGGVKRRKVDAAAGAGAVSGSPGDGGSEVLTPTEQAAPQDPSAERKRKEKERRAKYRREERAAVDRVAVLEELAEQGPLTVEQEAELAELRPKAQQWQKQKKREAERYQARRAAAARVVELEALAERGPLTVEQEAELSELQPKVAQLKQKKKEESAKYQQAGKAAADRVVVLEALAERGPLTVEQKAELAEVQTKVAQRKQKRKEENAKHYQAKKAAADRVVVLEELAERGPLTVEQEAALAELQPKAQEWQKKKKRQAGRYRGGKVAADRVAVLEELAEQAPLAVEQEAELAELQTKVAHWKKRNETVAKYRRLGRAAAARVAELEALKERGPLTEEQETELAELRSKVVGRKKKDREVTETGVGGAPVADRGVGPEGVSGWTGADQVDRDGWSADVDLDEWLARAVADVDGVQVPQGAADAGVMLGADAYEEFVANELAAFLGQDAGDDAAGVGGAGSVAGGFDFAGFLSDYPEGEGSVGLFGGEGPDGASFGEPFLRDVVWPAAGGAVGSGVWGVAGPVAGGELVGVGYRFLRGVNQANYVFGDERFRVNCLEAFVAFHNSLKFGRQFVAGLAGGDRDPARLEVAFGATARWVDGVAGAEWYVRGGPVGVAVPVIYQRADGSAHVIAAVRAGDGVGVDLLDAQKGEEAEAADVLAAVGLWVIPVSGVEVEGEVVLPAGGSGLRRLGWGSGLPTVVAGPKRRGGVSGPVEGKAGAKGTKRTRGEAGQGSREEAGEGSGGGKRRKVDTAAAVGAVSGSPGDGGSGVLTPTDQAAQQDPNAERKRKQKERDAERSRARKAAAARVTELDALAEQGPLTVEEAVELAELQPKAAQWQKKKEGLVEYHRAGRAAVDRVAVLEALAERGPLTVEQEAELAELQPKVAQRKQKKKEENAKRSREGKAAVDRVAVLEALAERGPLTVEQEAELAELQPKVAQRKQKKKEENARYHRAGKAAVDRVAVLEALAERGPLTVEQEAELSELRPKAQQWQKKKEYKAKYDREGKAAVDRVAVLEALAEQGPLTLEQEAELAELRPKAQRKQKKKEKSAKRSREGRAAVDRVVVLEALAEQGPLTVEQEVELAELRSKVAGRGRKKEVREVTETGLGGAPVADWGVGPEGVSGWAGVDQVDVGVWSADVDLGAWLDQAMADVDGVQVPQGAADAGVMLGAGAYEEFVATELPAFLGQDAGDDAAGAGGFDFAGFLSDYGEGEGSVGLFGGEGPDGLFFGEPFAGDGVGPDAGGAVGSGVWGVADPVAGGESVGAGYRFLPGVNQANYGSGDERFRVNCLEAFVALHNSVKFGRQFVAGPAGGDRDPARLEVAFGATARRVDGVAGAEQHVHGGPVGVAVPVIYQRADGSAHVIAAVRAGDGVGVDLLDAQKGEEAEAADVLAAVGLWVIPVSGVEVEGEVVLPAGGSGLRRLGWGSGLPTVVTGPKRWGGVSGPVAGGADASAGSSRGEAGQGSRGEVGEGSGGVKRRKVDAAVAVGAVSGSLGDGGSGVLTPTDQAVQQDPSAERKQKEWDTERSRARKATAARVTELEELKEQGRLTEEQGVELAELQPKVAQRKQKKKEENARYRRAGKAAADRVVVLEALAERGPLTVEQEGELAELRPKAQQWQKQKEYKAEYHRAGKAAADRVVVLEELAERGPLTVEQEGELAELRPKAQQWQKQKERDTDWHRARKAAADRVVVLEALAERGPLTVEQEGELAELRPKAQQWQKQKERDTDWHRARKAAADRVVVLEELAERGPLTVEQEGELAELRPKAQQWQKQKERDTDWHRARKAAVDRVVVLEELAEAGPLTVEQEGELAELQPKAQQWQKQKERDTDWHRARKAAVDRVVVLEELAERGPLTVEQEAELAELRPKAQQWQKKKEYKAKYDREGKAAVDRVAVLEALAEQGPLTLEQEAELAELRPKAQRKQKKKEKSAKRSREGRAAVDRVVVLEALAEQGPLTVEQEVELAELRSKVAGRGRKKEVREVTETGLGGAPVADWGVGPEGVSGWAGVDQVDVGVWSADVDLGAWLDQAMADVDGVQVPQGAADAGVMLGAGAYEEFVATELPAFLGQDAGDDAAGAGGFDFAGFLSDYGEGEGSVGLFGGEGPDGLFFGEPFAGDGVGPDAGGAVGSGVWGVADPIAGGESVGSGYRFLPGVNQANYGSGDERFQVNCQEAVVALHNSVKFGRQFVAGPAGGDRDPARLEVAFGATARRVDGVAGAEQYVRGGPVGVAVPVIYQRADGDAHVIAAVHAGERGEQGRVVLLDPQKGEEAEVADVLAAVGVWVIPVSGVEVVGEVVLPPSGSWWRGQGWGSGLPAVVAGPKRGGGVSGPVAGGAGAKGTKRTRGEAGEGSRVSKRRKVQEPAAVGAVSGSPGDGGSGVLTPTDQAVQQDPDAERKRKRREKDAERTRAGKVAADRVAVLEELAEQGPLTVEQEAELAELQPKAQQKEQQKEQKKERNAKNYQARKAAVARVVELEALKEQGPLTEEQEAELAELQPKAQQWQKKKEKDAKRPRKGKAAAARVVELEALKEQGPLTVEQEAELAELRPKAQQKQKRKEYNAKHYQARKAAAARVVELAALKERGLLTVEQEAELAELRSKVVGRDKEVREVTETGVGGAPVADRGVGREGVLGWAGADQVDWDGWSADVDLDAWFAQAVAGVDGVQVPQGAADAGVMLAGGADGEFVATESTAFLGPDAGDDAAGAGGAGSVARGNDFAGFLPDYTEGAGSVGLFGGEGAGGPSFGEPLAKGTKRTRGEAGQGSREEVGESSRGVKRRKVQEPAAVGGVSGSSGDGGSGVLTPTDQAVQQDPSEERKRKRKEYRAKYRRAAKEDAARVVELEAKGLGQLTEEEKKELAELQPRVAARKQQKKEENARYRRVGREDAARVVELEELAGRGPLTVDQAVELAELQPRVAQRKQKKNHDAVPFRAGKVAVDRVVELEELAGRGPLTVEQEAELAELRLKAQQRQKQKEDNAEWRRGRKAAANRVAALEELAGRGPLTVEQEAALAELRPKAQQWQKQKEGNAKRYQEVKAAAARVVELEELKGRGPLTDEQETELAELRPKAKWLQKREGDANQAIRTAAARVVELEALKEQGPLTVEQEAELAELRPKVAQQKQKKKEKNAKYHRAKMDAAVRVAELEALEVLTEAQAAELAELRQKAQQWQKTKERAAEWHRGRKAAADRVAVLEALEVLTEAQAAELAELQPKVAQQKQKKKERDAKYHRAKMDAAVRVAELEALEGLTEAQEVELAELRASVAWRGREKKGREVAETGVGGPVAGRGAGSEGVSGWAGADYDGRDVWSADVDLDAWLARVVPDEEGVQVPPGAADAGVMLDVGAYEEFVATELLAFLGQDAGDDAAGADGAGSVAGGFDSAGFLSDYSEGEGSVGLSGGEGADGLFFGEPFAEDAVWPDAGDAAESGVWGVSDPVAEGESVGAGYRFLPGVNQANYGSGDERFRVNCLEAVVALFNSLKFGRQFVAGPAGGDRDPVRLEAAFGATALRVDGVAGAERYVRSMPVGGVAVPVIYQRADGSAHVIAAVHAGEREEHGRVVLLDAQKGEEAEAADALASAAGVWVIPVSGVEVEGEVVLPPGGSGLRRQDEGSGLPTVVTGPKRRGGVSGPVAGKAGAKGRGSPEGQHEPSGQGLCMCRSQGWLG</sequence>
<feature type="region of interest" description="Disordered" evidence="2">
    <location>
        <begin position="1330"/>
        <end position="1352"/>
    </location>
</feature>
<feature type="compositionally biased region" description="Low complexity" evidence="2">
    <location>
        <begin position="308"/>
        <end position="318"/>
    </location>
</feature>
<name>A0A2N3Y5C8_SACSN</name>
<accession>A0A2N3Y5C8</accession>
<feature type="compositionally biased region" description="Basic and acidic residues" evidence="2">
    <location>
        <begin position="2743"/>
        <end position="2757"/>
    </location>
</feature>
<keyword evidence="1" id="KW-0175">Coiled coil</keyword>
<feature type="compositionally biased region" description="Basic and acidic residues" evidence="2">
    <location>
        <begin position="1188"/>
        <end position="1200"/>
    </location>
</feature>
<feature type="region of interest" description="Disordered" evidence="2">
    <location>
        <begin position="3572"/>
        <end position="3591"/>
    </location>
</feature>
<feature type="region of interest" description="Disordered" evidence="2">
    <location>
        <begin position="2210"/>
        <end position="2235"/>
    </location>
</feature>
<dbReference type="PANTHER" id="PTHR45812:SF1">
    <property type="entry name" value="DNA POLYMERASE ZETA CATALYTIC SUBUNIT"/>
    <property type="match status" value="1"/>
</dbReference>
<feature type="region of interest" description="Disordered" evidence="2">
    <location>
        <begin position="3897"/>
        <end position="3951"/>
    </location>
</feature>
<feature type="compositionally biased region" description="Gly residues" evidence="2">
    <location>
        <begin position="1758"/>
        <end position="1772"/>
    </location>
</feature>
<feature type="compositionally biased region" description="Gly residues" evidence="2">
    <location>
        <begin position="3577"/>
        <end position="3591"/>
    </location>
</feature>
<feature type="region of interest" description="Disordered" evidence="2">
    <location>
        <begin position="1231"/>
        <end position="1251"/>
    </location>
</feature>
<feature type="compositionally biased region" description="Low complexity" evidence="2">
    <location>
        <begin position="2660"/>
        <end position="2669"/>
    </location>
</feature>
<evidence type="ECO:0000256" key="2">
    <source>
        <dbReference type="SAM" id="MobiDB-lite"/>
    </source>
</evidence>
<feature type="region of interest" description="Disordered" evidence="2">
    <location>
        <begin position="1731"/>
        <end position="1775"/>
    </location>
</feature>
<feature type="compositionally biased region" description="Low complexity" evidence="2">
    <location>
        <begin position="1745"/>
        <end position="1757"/>
    </location>
</feature>
<dbReference type="EMBL" id="PJNB01000001">
    <property type="protein sequence ID" value="PKW18051.1"/>
    <property type="molecule type" value="Genomic_DNA"/>
</dbReference>
<keyword evidence="4" id="KW-1185">Reference proteome</keyword>
<gene>
    <name evidence="3" type="ORF">A8926_6105</name>
</gene>
<feature type="compositionally biased region" description="Gly residues" evidence="2">
    <location>
        <begin position="3086"/>
        <end position="3097"/>
    </location>
</feature>
<dbReference type="GO" id="GO:0016035">
    <property type="term" value="C:zeta DNA polymerase complex"/>
    <property type="evidence" value="ECO:0007669"/>
    <property type="project" value="InterPro"/>
</dbReference>
<dbReference type="InterPro" id="IPR030559">
    <property type="entry name" value="PolZ_Rev3"/>
</dbReference>
<feature type="compositionally biased region" description="Basic and acidic residues" evidence="2">
    <location>
        <begin position="1811"/>
        <end position="1824"/>
    </location>
</feature>
<feature type="compositionally biased region" description="Basic residues" evidence="2">
    <location>
        <begin position="342"/>
        <end position="353"/>
    </location>
</feature>
<feature type="coiled-coil region" evidence="1">
    <location>
        <begin position="3415"/>
        <end position="3470"/>
    </location>
</feature>
<evidence type="ECO:0000313" key="4">
    <source>
        <dbReference type="Proteomes" id="UP000233786"/>
    </source>
</evidence>
<dbReference type="PANTHER" id="PTHR45812">
    <property type="entry name" value="DNA POLYMERASE ZETA CATALYTIC SUBUNIT"/>
    <property type="match status" value="1"/>
</dbReference>
<feature type="compositionally biased region" description="Basic and acidic residues" evidence="2">
    <location>
        <begin position="3169"/>
        <end position="3178"/>
    </location>
</feature>
<proteinExistence type="predicted"/>
<protein>
    <submittedName>
        <fullName evidence="3">Uncharacterized protein</fullName>
    </submittedName>
</protein>
<feature type="region of interest" description="Disordered" evidence="2">
    <location>
        <begin position="2778"/>
        <end position="2817"/>
    </location>
</feature>
<feature type="compositionally biased region" description="Polar residues" evidence="2">
    <location>
        <begin position="3099"/>
        <end position="3109"/>
    </location>
</feature>
<feature type="compositionally biased region" description="Polar residues" evidence="2">
    <location>
        <begin position="1066"/>
        <end position="1077"/>
    </location>
</feature>
<evidence type="ECO:0000256" key="1">
    <source>
        <dbReference type="SAM" id="Coils"/>
    </source>
</evidence>
<feature type="region of interest" description="Disordered" evidence="2">
    <location>
        <begin position="3037"/>
        <end position="3122"/>
    </location>
</feature>
<feature type="compositionally biased region" description="Gly residues" evidence="2">
    <location>
        <begin position="2623"/>
        <end position="2635"/>
    </location>
</feature>
<feature type="region of interest" description="Disordered" evidence="2">
    <location>
        <begin position="1179"/>
        <end position="1200"/>
    </location>
</feature>